<protein>
    <submittedName>
        <fullName evidence="1">Uncharacterized protein</fullName>
    </submittedName>
</protein>
<name>A0A9Q3IBC4_9BASI</name>
<reference evidence="1" key="1">
    <citation type="submission" date="2021-03" db="EMBL/GenBank/DDBJ databases">
        <title>Draft genome sequence of rust myrtle Austropuccinia psidii MF-1, a brazilian biotype.</title>
        <authorList>
            <person name="Quecine M.C."/>
            <person name="Pachon D.M.R."/>
            <person name="Bonatelli M.L."/>
            <person name="Correr F.H."/>
            <person name="Franceschini L.M."/>
            <person name="Leite T.F."/>
            <person name="Margarido G.R.A."/>
            <person name="Almeida C.A."/>
            <person name="Ferrarezi J.A."/>
            <person name="Labate C.A."/>
        </authorList>
    </citation>
    <scope>NUCLEOTIDE SEQUENCE</scope>
    <source>
        <strain evidence="1">MF-1</strain>
    </source>
</reference>
<dbReference type="AlphaFoldDB" id="A0A9Q3IBC4"/>
<keyword evidence="2" id="KW-1185">Reference proteome</keyword>
<evidence type="ECO:0000313" key="2">
    <source>
        <dbReference type="Proteomes" id="UP000765509"/>
    </source>
</evidence>
<dbReference type="PANTHER" id="PTHR37331:SF1">
    <property type="entry name" value="YALI0F11671P"/>
    <property type="match status" value="1"/>
</dbReference>
<dbReference type="OrthoDB" id="5397701at2759"/>
<sequence>MALNLSLHSSRHFLPTILSAPIRRSFALKSVDLSHFLLNYPGPSKLYQHQPSGLVSFLSAPPASPSSPTILGSLSQTGTFTQNPAFLTLLHSVFSASYLNDPHVLDLSSTKKSLPADSYVHVLDQRIGNSYNDREPTSIIFSFLVNSKSGLPVPNTYEANPAFRIHTPLEGFFVLPPSLHKTLLRGCGIARKIEEETYR</sequence>
<gene>
    <name evidence="1" type="ORF">O181_073757</name>
</gene>
<evidence type="ECO:0000313" key="1">
    <source>
        <dbReference type="EMBL" id="MBW0534042.1"/>
    </source>
</evidence>
<dbReference type="EMBL" id="AVOT02039063">
    <property type="protein sequence ID" value="MBW0534042.1"/>
    <property type="molecule type" value="Genomic_DNA"/>
</dbReference>
<dbReference type="Proteomes" id="UP000765509">
    <property type="component" value="Unassembled WGS sequence"/>
</dbReference>
<proteinExistence type="predicted"/>
<comment type="caution">
    <text evidence="1">The sequence shown here is derived from an EMBL/GenBank/DDBJ whole genome shotgun (WGS) entry which is preliminary data.</text>
</comment>
<dbReference type="PANTHER" id="PTHR37331">
    <property type="entry name" value="YALI0F11671P"/>
    <property type="match status" value="1"/>
</dbReference>
<accession>A0A9Q3IBC4</accession>
<organism evidence="1 2">
    <name type="scientific">Austropuccinia psidii MF-1</name>
    <dbReference type="NCBI Taxonomy" id="1389203"/>
    <lineage>
        <taxon>Eukaryota</taxon>
        <taxon>Fungi</taxon>
        <taxon>Dikarya</taxon>
        <taxon>Basidiomycota</taxon>
        <taxon>Pucciniomycotina</taxon>
        <taxon>Pucciniomycetes</taxon>
        <taxon>Pucciniales</taxon>
        <taxon>Sphaerophragmiaceae</taxon>
        <taxon>Austropuccinia</taxon>
    </lineage>
</organism>